<name>A0A1K0HKB9_9BASI</name>
<gene>
    <name evidence="1" type="ORF">UBRO_20008</name>
</gene>
<protein>
    <submittedName>
        <fullName evidence="1">Uncharacterized protein</fullName>
    </submittedName>
</protein>
<organism evidence="1 2">
    <name type="scientific">Ustilago bromivora</name>
    <dbReference type="NCBI Taxonomy" id="307758"/>
    <lineage>
        <taxon>Eukaryota</taxon>
        <taxon>Fungi</taxon>
        <taxon>Dikarya</taxon>
        <taxon>Basidiomycota</taxon>
        <taxon>Ustilaginomycotina</taxon>
        <taxon>Ustilaginomycetes</taxon>
        <taxon>Ustilaginales</taxon>
        <taxon>Ustilaginaceae</taxon>
        <taxon>Ustilago</taxon>
    </lineage>
</organism>
<dbReference type="AlphaFoldDB" id="A0A1K0HKB9"/>
<evidence type="ECO:0000313" key="1">
    <source>
        <dbReference type="EMBL" id="SAM85548.1"/>
    </source>
</evidence>
<sequence>MSNVNYSIYYSFTTPVWDLVPRLPRMVQDHFNQVMEDEVYGTPNTLKGGKLLKFNDNDDEEQIITPLSIMVKCVSVLYKGTYGLGPFANQIKLGRQMQTRVNLFITNIEWDTTHILGLKIEGPMDITHEMHAYHHLVKINTSVLVRGHTPAPKMVSSDQALDTPTSGLNDLNCCCHLISHDATPAPTPELDNLTNHHLKVLSGLNDKMRWDEHDLLDPRSVSVHAW</sequence>
<dbReference type="Proteomes" id="UP000179920">
    <property type="component" value="Chromosome XVIII"/>
</dbReference>
<dbReference type="EMBL" id="LT558134">
    <property type="protein sequence ID" value="SAM85548.1"/>
    <property type="molecule type" value="Genomic_DNA"/>
</dbReference>
<dbReference type="OrthoDB" id="2557996at2759"/>
<proteinExistence type="predicted"/>
<reference evidence="2" key="1">
    <citation type="submission" date="2016-04" db="EMBL/GenBank/DDBJ databases">
        <authorList>
            <person name="Guldener U."/>
            <person name="Guldener U."/>
        </authorList>
    </citation>
    <scope>NUCLEOTIDE SEQUENCE [LARGE SCALE GENOMIC DNA]</scope>
    <source>
        <strain evidence="2">UB2112</strain>
    </source>
</reference>
<evidence type="ECO:0000313" key="2">
    <source>
        <dbReference type="Proteomes" id="UP000179920"/>
    </source>
</evidence>
<accession>A0A1K0HKB9</accession>